<evidence type="ECO:0000313" key="2">
    <source>
        <dbReference type="EMBL" id="JAH65149.1"/>
    </source>
</evidence>
<name>A0A0E9UGY1_ANGAN</name>
<dbReference type="AlphaFoldDB" id="A0A0E9UGY1"/>
<protein>
    <submittedName>
        <fullName evidence="2">Uncharacterized protein</fullName>
    </submittedName>
</protein>
<feature type="transmembrane region" description="Helical" evidence="1">
    <location>
        <begin position="20"/>
        <end position="39"/>
    </location>
</feature>
<reference evidence="2" key="2">
    <citation type="journal article" date="2015" name="Fish Shellfish Immunol.">
        <title>Early steps in the European eel (Anguilla anguilla)-Vibrio vulnificus interaction in the gills: Role of the RtxA13 toxin.</title>
        <authorList>
            <person name="Callol A."/>
            <person name="Pajuelo D."/>
            <person name="Ebbesson L."/>
            <person name="Teles M."/>
            <person name="MacKenzie S."/>
            <person name="Amaro C."/>
        </authorList>
    </citation>
    <scope>NUCLEOTIDE SEQUENCE</scope>
</reference>
<evidence type="ECO:0000256" key="1">
    <source>
        <dbReference type="SAM" id="Phobius"/>
    </source>
</evidence>
<sequence>MRTRVVLMKMKETIHVLMPGFQLFLRIAAIHLLFFSFSFRQSVKR</sequence>
<dbReference type="EMBL" id="GBXM01043428">
    <property type="protein sequence ID" value="JAH65149.1"/>
    <property type="molecule type" value="Transcribed_RNA"/>
</dbReference>
<reference evidence="2" key="1">
    <citation type="submission" date="2014-11" db="EMBL/GenBank/DDBJ databases">
        <authorList>
            <person name="Amaro Gonzalez C."/>
        </authorList>
    </citation>
    <scope>NUCLEOTIDE SEQUENCE</scope>
</reference>
<keyword evidence="1" id="KW-0812">Transmembrane</keyword>
<proteinExistence type="predicted"/>
<accession>A0A0E9UGY1</accession>
<keyword evidence="1" id="KW-1133">Transmembrane helix</keyword>
<keyword evidence="1" id="KW-0472">Membrane</keyword>
<organism evidence="2">
    <name type="scientific">Anguilla anguilla</name>
    <name type="common">European freshwater eel</name>
    <name type="synonym">Muraena anguilla</name>
    <dbReference type="NCBI Taxonomy" id="7936"/>
    <lineage>
        <taxon>Eukaryota</taxon>
        <taxon>Metazoa</taxon>
        <taxon>Chordata</taxon>
        <taxon>Craniata</taxon>
        <taxon>Vertebrata</taxon>
        <taxon>Euteleostomi</taxon>
        <taxon>Actinopterygii</taxon>
        <taxon>Neopterygii</taxon>
        <taxon>Teleostei</taxon>
        <taxon>Anguilliformes</taxon>
        <taxon>Anguillidae</taxon>
        <taxon>Anguilla</taxon>
    </lineage>
</organism>